<organism evidence="2 3">
    <name type="scientific">Fodinibius salinus</name>
    <dbReference type="NCBI Taxonomy" id="860790"/>
    <lineage>
        <taxon>Bacteria</taxon>
        <taxon>Pseudomonadati</taxon>
        <taxon>Balneolota</taxon>
        <taxon>Balneolia</taxon>
        <taxon>Balneolales</taxon>
        <taxon>Balneolaceae</taxon>
        <taxon>Fodinibius</taxon>
    </lineage>
</organism>
<reference evidence="2 3" key="1">
    <citation type="submission" date="2019-07" db="EMBL/GenBank/DDBJ databases">
        <title>Genomic Encyclopedia of Archaeal and Bacterial Type Strains, Phase II (KMG-II): from individual species to whole genera.</title>
        <authorList>
            <person name="Goeker M."/>
        </authorList>
    </citation>
    <scope>NUCLEOTIDE SEQUENCE [LARGE SCALE GENOMIC DNA]</scope>
    <source>
        <strain evidence="2 3">DSM 21935</strain>
    </source>
</reference>
<feature type="transmembrane region" description="Helical" evidence="1">
    <location>
        <begin position="100"/>
        <end position="117"/>
    </location>
</feature>
<keyword evidence="1" id="KW-1133">Transmembrane helix</keyword>
<feature type="transmembrane region" description="Helical" evidence="1">
    <location>
        <begin position="70"/>
        <end position="88"/>
    </location>
</feature>
<evidence type="ECO:0000256" key="1">
    <source>
        <dbReference type="SAM" id="Phobius"/>
    </source>
</evidence>
<keyword evidence="3" id="KW-1185">Reference proteome</keyword>
<dbReference type="RefSeq" id="WP_148898452.1">
    <property type="nucleotide sequence ID" value="NZ_VNHY01000002.1"/>
</dbReference>
<protein>
    <submittedName>
        <fullName evidence="2">Uncharacterized protein</fullName>
    </submittedName>
</protein>
<feature type="transmembrane region" description="Helical" evidence="1">
    <location>
        <begin position="39"/>
        <end position="58"/>
    </location>
</feature>
<sequence length="152" mass="17482">MINWQRTFAFVTGSIVVGLAIILVSNSFIQYVAREGTTGYLFLFGFGLIYLNLNFGFSRRFMMKAMNISWICYLMAIFTILPTIFWIYTKDVGLGKAQLFFALTVIFAAFLGAYFGIRRGVVKRAQYIQQMKDDDQELPKSLRRPHDDVSIN</sequence>
<feature type="transmembrane region" description="Helical" evidence="1">
    <location>
        <begin position="7"/>
        <end position="33"/>
    </location>
</feature>
<keyword evidence="1" id="KW-0812">Transmembrane</keyword>
<name>A0A5D3YML0_9BACT</name>
<dbReference type="EMBL" id="VNHY01000002">
    <property type="protein sequence ID" value="TYP93379.1"/>
    <property type="molecule type" value="Genomic_DNA"/>
</dbReference>
<keyword evidence="1" id="KW-0472">Membrane</keyword>
<gene>
    <name evidence="2" type="ORF">LX73_1081</name>
</gene>
<comment type="caution">
    <text evidence="2">The sequence shown here is derived from an EMBL/GenBank/DDBJ whole genome shotgun (WGS) entry which is preliminary data.</text>
</comment>
<dbReference type="Proteomes" id="UP000324595">
    <property type="component" value="Unassembled WGS sequence"/>
</dbReference>
<dbReference type="OrthoDB" id="1524544at2"/>
<evidence type="ECO:0000313" key="2">
    <source>
        <dbReference type="EMBL" id="TYP93379.1"/>
    </source>
</evidence>
<proteinExistence type="predicted"/>
<dbReference type="AlphaFoldDB" id="A0A5D3YML0"/>
<evidence type="ECO:0000313" key="3">
    <source>
        <dbReference type="Proteomes" id="UP000324595"/>
    </source>
</evidence>
<accession>A0A5D3YML0</accession>